<gene>
    <name evidence="3" type="ORF">PGLA1383_LOCUS32062</name>
    <name evidence="4" type="ORF">PGLA2088_LOCUS26366</name>
</gene>
<evidence type="ECO:0000313" key="3">
    <source>
        <dbReference type="EMBL" id="CAE8614338.1"/>
    </source>
</evidence>
<dbReference type="OrthoDB" id="3223806at2759"/>
<dbReference type="GO" id="GO:0004197">
    <property type="term" value="F:cysteine-type endopeptidase activity"/>
    <property type="evidence" value="ECO:0007669"/>
    <property type="project" value="InterPro"/>
</dbReference>
<name>A0A813FQ36_POLGL</name>
<dbReference type="PANTHER" id="PTHR48104">
    <property type="entry name" value="METACASPASE-4"/>
    <property type="match status" value="1"/>
</dbReference>
<keyword evidence="5" id="KW-1185">Reference proteome</keyword>
<dbReference type="PANTHER" id="PTHR48104:SF30">
    <property type="entry name" value="METACASPASE-1"/>
    <property type="match status" value="1"/>
</dbReference>
<dbReference type="InterPro" id="IPR011600">
    <property type="entry name" value="Pept_C14_caspase"/>
</dbReference>
<dbReference type="EMBL" id="CAJNNW010027037">
    <property type="protein sequence ID" value="CAE8689211.1"/>
    <property type="molecule type" value="Genomic_DNA"/>
</dbReference>
<evidence type="ECO:0000256" key="1">
    <source>
        <dbReference type="ARBA" id="ARBA00009005"/>
    </source>
</evidence>
<dbReference type="Pfam" id="PF00656">
    <property type="entry name" value="Peptidase_C14"/>
    <property type="match status" value="1"/>
</dbReference>
<evidence type="ECO:0000259" key="2">
    <source>
        <dbReference type="Pfam" id="PF00656"/>
    </source>
</evidence>
<dbReference type="AlphaFoldDB" id="A0A813FQ36"/>
<dbReference type="Proteomes" id="UP000626109">
    <property type="component" value="Unassembled WGS sequence"/>
</dbReference>
<dbReference type="OMA" id="PTHANMI"/>
<dbReference type="EMBL" id="CAJNNV010025408">
    <property type="protein sequence ID" value="CAE8614338.1"/>
    <property type="molecule type" value="Genomic_DNA"/>
</dbReference>
<organism evidence="3 5">
    <name type="scientific">Polarella glacialis</name>
    <name type="common">Dinoflagellate</name>
    <dbReference type="NCBI Taxonomy" id="89957"/>
    <lineage>
        <taxon>Eukaryota</taxon>
        <taxon>Sar</taxon>
        <taxon>Alveolata</taxon>
        <taxon>Dinophyceae</taxon>
        <taxon>Suessiales</taxon>
        <taxon>Suessiaceae</taxon>
        <taxon>Polarella</taxon>
    </lineage>
</organism>
<evidence type="ECO:0000313" key="5">
    <source>
        <dbReference type="Proteomes" id="UP000654075"/>
    </source>
</evidence>
<comment type="similarity">
    <text evidence="1">Belongs to the peptidase C14B family.</text>
</comment>
<reference evidence="3" key="1">
    <citation type="submission" date="2021-02" db="EMBL/GenBank/DDBJ databases">
        <authorList>
            <person name="Dougan E. K."/>
            <person name="Rhodes N."/>
            <person name="Thang M."/>
            <person name="Chan C."/>
        </authorList>
    </citation>
    <scope>NUCLEOTIDE SEQUENCE</scope>
</reference>
<sequence>MSGRLLCCCCPSMGLVDDGRAVFVISVHMPPGDASSSSASDAGGNWPGWSSMARLLPSYVSSFSSDFHGSGRSKGGMCTQVLLAVMRSVETRKPGSWRDVTFEHLLASMQDLLRPAGLDAAVLTVRSSGFLSGQYLGAAFPLSGAPDPNNNNSRSSIRRALLIGACYPGSELELRGSWNDCEDMHDWLVYQQLFGLEQVRVLTDRPGSGSRELPTRRNVLAQLRWLFSASSSRKERPDCCDASLDEGGGHLFLHFSGHGDNGELLPSDWADSGPITEKQLADIVARELPTGVTLTCVFDCCDSSLLLHSLSHKLQIGGG</sequence>
<dbReference type="GO" id="GO:0005737">
    <property type="term" value="C:cytoplasm"/>
    <property type="evidence" value="ECO:0007669"/>
    <property type="project" value="TreeGrafter"/>
</dbReference>
<comment type="caution">
    <text evidence="3">The sequence shown here is derived from an EMBL/GenBank/DDBJ whole genome shotgun (WGS) entry which is preliminary data.</text>
</comment>
<accession>A0A813FQ36</accession>
<evidence type="ECO:0000313" key="4">
    <source>
        <dbReference type="EMBL" id="CAE8689211.1"/>
    </source>
</evidence>
<protein>
    <recommendedName>
        <fullName evidence="2">Peptidase C14 caspase domain-containing protein</fullName>
    </recommendedName>
</protein>
<dbReference type="InterPro" id="IPR050452">
    <property type="entry name" value="Metacaspase"/>
</dbReference>
<proteinExistence type="inferred from homology"/>
<feature type="domain" description="Peptidase C14 caspase" evidence="2">
    <location>
        <begin position="158"/>
        <end position="302"/>
    </location>
</feature>
<dbReference type="Proteomes" id="UP000654075">
    <property type="component" value="Unassembled WGS sequence"/>
</dbReference>
<dbReference type="GO" id="GO:0006508">
    <property type="term" value="P:proteolysis"/>
    <property type="evidence" value="ECO:0007669"/>
    <property type="project" value="InterPro"/>
</dbReference>
<dbReference type="Gene3D" id="3.40.50.12660">
    <property type="match status" value="1"/>
</dbReference>